<dbReference type="Gene3D" id="3.40.1280.10">
    <property type="match status" value="1"/>
</dbReference>
<evidence type="ECO:0000313" key="4">
    <source>
        <dbReference type="EMBL" id="BCD98918.1"/>
    </source>
</evidence>
<dbReference type="AlphaFoldDB" id="A0AAN1WJS3"/>
<dbReference type="SUPFAM" id="SSF75217">
    <property type="entry name" value="alpha/beta knot"/>
    <property type="match status" value="1"/>
</dbReference>
<dbReference type="PANTHER" id="PTHR46429:SF1">
    <property type="entry name" value="23S RRNA (GUANOSINE-2'-O-)-METHYLTRANSFERASE RLMB"/>
    <property type="match status" value="1"/>
</dbReference>
<dbReference type="InterPro" id="IPR029028">
    <property type="entry name" value="Alpha/beta_knot_MTases"/>
</dbReference>
<feature type="domain" description="RNA 2-O ribose methyltransferase substrate binding" evidence="3">
    <location>
        <begin position="25"/>
        <end position="103"/>
    </location>
</feature>
<evidence type="ECO:0000313" key="5">
    <source>
        <dbReference type="Proteomes" id="UP001320119"/>
    </source>
</evidence>
<sequence length="262" mass="28127">MTPSGNQGDSQAYLNKKAVFAKVLTIYGRKPVLEALEQEGISPFRLHLADSNKSAGIIDDVTRLAKAKGAEVLYHSRAALSRISKNSKQDQGVALDIQCQGFTTFAEFEQNLPTHFDLIAADAVTNPQNLGMIIRSVCASPCTALLLPNQGCARLDALVIKASAGTLFKANIIRCDDLNDAIVQLKKHNAQAFALTGGGEHNLQNLPLDGRNVYVVGNETHGVSPAIIKSCQHKLGIPMANAVESLNVSIAASLVAFHRLYR</sequence>
<dbReference type="GO" id="GO:0008173">
    <property type="term" value="F:RNA methyltransferase activity"/>
    <property type="evidence" value="ECO:0007669"/>
    <property type="project" value="InterPro"/>
</dbReference>
<gene>
    <name evidence="4" type="ORF">MARGE09_P3119</name>
</gene>
<dbReference type="PANTHER" id="PTHR46429">
    <property type="entry name" value="23S RRNA (GUANOSINE-2'-O-)-METHYLTRANSFERASE RLMB"/>
    <property type="match status" value="1"/>
</dbReference>
<dbReference type="InterPro" id="IPR004441">
    <property type="entry name" value="rRNA_MeTrfase_TrmH"/>
</dbReference>
<name>A0AAN1WJS3_9GAMM</name>
<dbReference type="SMART" id="SM00967">
    <property type="entry name" value="SpoU_sub_bind"/>
    <property type="match status" value="1"/>
</dbReference>
<dbReference type="Pfam" id="PF00588">
    <property type="entry name" value="SpoU_methylase"/>
    <property type="match status" value="1"/>
</dbReference>
<dbReference type="GO" id="GO:0003723">
    <property type="term" value="F:RNA binding"/>
    <property type="evidence" value="ECO:0007669"/>
    <property type="project" value="InterPro"/>
</dbReference>
<reference evidence="4 5" key="1">
    <citation type="journal article" date="2022" name="IScience">
        <title>An ultrasensitive nanofiber-based assay for enzymatic hydrolysis and deep-sea microbial degradation of cellulose.</title>
        <authorList>
            <person name="Tsudome M."/>
            <person name="Tachioka M."/>
            <person name="Miyazaki M."/>
            <person name="Uchimura K."/>
            <person name="Tsuda M."/>
            <person name="Takaki Y."/>
            <person name="Deguchi S."/>
        </authorList>
    </citation>
    <scope>NUCLEOTIDE SEQUENCE [LARGE SCALE GENOMIC DNA]</scope>
    <source>
        <strain evidence="4 5">GE09</strain>
    </source>
</reference>
<dbReference type="SUPFAM" id="SSF55315">
    <property type="entry name" value="L30e-like"/>
    <property type="match status" value="1"/>
</dbReference>
<dbReference type="EC" id="2.1.1.185" evidence="4"/>
<dbReference type="EMBL" id="AP023086">
    <property type="protein sequence ID" value="BCD98918.1"/>
    <property type="molecule type" value="Genomic_DNA"/>
</dbReference>
<proteinExistence type="predicted"/>
<dbReference type="Proteomes" id="UP001320119">
    <property type="component" value="Chromosome"/>
</dbReference>
<dbReference type="InterPro" id="IPR001537">
    <property type="entry name" value="SpoU_MeTrfase"/>
</dbReference>
<dbReference type="InterPro" id="IPR029064">
    <property type="entry name" value="Ribosomal_eL30-like_sf"/>
</dbReference>
<keyword evidence="5" id="KW-1185">Reference proteome</keyword>
<keyword evidence="2 4" id="KW-0808">Transferase</keyword>
<dbReference type="GO" id="GO:0005829">
    <property type="term" value="C:cytosol"/>
    <property type="evidence" value="ECO:0007669"/>
    <property type="project" value="TreeGrafter"/>
</dbReference>
<dbReference type="GO" id="GO:0006396">
    <property type="term" value="P:RNA processing"/>
    <property type="evidence" value="ECO:0007669"/>
    <property type="project" value="InterPro"/>
</dbReference>
<accession>A0AAN1WJS3</accession>
<dbReference type="InterPro" id="IPR029026">
    <property type="entry name" value="tRNA_m1G_MTases_N"/>
</dbReference>
<keyword evidence="1 4" id="KW-0489">Methyltransferase</keyword>
<dbReference type="Gene3D" id="3.30.1330.30">
    <property type="match status" value="1"/>
</dbReference>
<dbReference type="RefSeq" id="WP_236983632.1">
    <property type="nucleotide sequence ID" value="NZ_AP023086.1"/>
</dbReference>
<dbReference type="GO" id="GO:0032259">
    <property type="term" value="P:methylation"/>
    <property type="evidence" value="ECO:0007669"/>
    <property type="project" value="UniProtKB-KW"/>
</dbReference>
<organism evidence="4 5">
    <name type="scientific">Marinagarivorans cellulosilyticus</name>
    <dbReference type="NCBI Taxonomy" id="2721545"/>
    <lineage>
        <taxon>Bacteria</taxon>
        <taxon>Pseudomonadati</taxon>
        <taxon>Pseudomonadota</taxon>
        <taxon>Gammaproteobacteria</taxon>
        <taxon>Cellvibrionales</taxon>
        <taxon>Cellvibrionaceae</taxon>
        <taxon>Marinagarivorans</taxon>
    </lineage>
</organism>
<dbReference type="InterPro" id="IPR013123">
    <property type="entry name" value="SpoU_subst-bd"/>
</dbReference>
<evidence type="ECO:0000256" key="2">
    <source>
        <dbReference type="ARBA" id="ARBA00022679"/>
    </source>
</evidence>
<dbReference type="Pfam" id="PF08032">
    <property type="entry name" value="SpoU_sub_bind"/>
    <property type="match status" value="1"/>
</dbReference>
<evidence type="ECO:0000259" key="3">
    <source>
        <dbReference type="SMART" id="SM00967"/>
    </source>
</evidence>
<evidence type="ECO:0000256" key="1">
    <source>
        <dbReference type="ARBA" id="ARBA00022603"/>
    </source>
</evidence>
<protein>
    <submittedName>
        <fullName evidence="4">23S rRNA (Guanosine2251-2'-O)-methyltransferase</fullName>
        <ecNumber evidence="4">2.1.1.185</ecNumber>
    </submittedName>
</protein>
<dbReference type="CDD" id="cd18095">
    <property type="entry name" value="SpoU-like_rRNA-MTase"/>
    <property type="match status" value="1"/>
</dbReference>
<dbReference type="KEGG" id="marq:MARGE09_P3119"/>